<dbReference type="Pfam" id="PF12796">
    <property type="entry name" value="Ank_2"/>
    <property type="match status" value="1"/>
</dbReference>
<dbReference type="InterPro" id="IPR051616">
    <property type="entry name" value="Cul2-RING_E3_ligase_SR"/>
</dbReference>
<gene>
    <name evidence="1" type="ORF">EKO27_g6240</name>
</gene>
<dbReference type="Gene3D" id="1.25.40.20">
    <property type="entry name" value="Ankyrin repeat-containing domain"/>
    <property type="match status" value="1"/>
</dbReference>
<dbReference type="Proteomes" id="UP000286045">
    <property type="component" value="Unassembled WGS sequence"/>
</dbReference>
<protein>
    <submittedName>
        <fullName evidence="1">Uncharacterized protein</fullName>
    </submittedName>
</protein>
<dbReference type="AlphaFoldDB" id="A0A439D354"/>
<reference evidence="1 2" key="1">
    <citation type="submission" date="2018-12" db="EMBL/GenBank/DDBJ databases">
        <title>Draft genome sequence of Xylaria grammica IHI A82.</title>
        <authorList>
            <person name="Buettner E."/>
            <person name="Kellner H."/>
        </authorList>
    </citation>
    <scope>NUCLEOTIDE SEQUENCE [LARGE SCALE GENOMIC DNA]</scope>
    <source>
        <strain evidence="1 2">IHI A82</strain>
    </source>
</reference>
<comment type="caution">
    <text evidence="1">The sequence shown here is derived from an EMBL/GenBank/DDBJ whole genome shotgun (WGS) entry which is preliminary data.</text>
</comment>
<evidence type="ECO:0000313" key="2">
    <source>
        <dbReference type="Proteomes" id="UP000286045"/>
    </source>
</evidence>
<dbReference type="PANTHER" id="PTHR46224">
    <property type="entry name" value="ANKYRIN REPEAT FAMILY PROTEIN"/>
    <property type="match status" value="1"/>
</dbReference>
<dbReference type="InterPro" id="IPR002110">
    <property type="entry name" value="Ankyrin_rpt"/>
</dbReference>
<evidence type="ECO:0000313" key="1">
    <source>
        <dbReference type="EMBL" id="RWA08870.1"/>
    </source>
</evidence>
<dbReference type="SMART" id="SM00248">
    <property type="entry name" value="ANK"/>
    <property type="match status" value="6"/>
</dbReference>
<proteinExistence type="predicted"/>
<dbReference type="STRING" id="363999.A0A439D354"/>
<dbReference type="EMBL" id="RYZI01000180">
    <property type="protein sequence ID" value="RWA08870.1"/>
    <property type="molecule type" value="Genomic_DNA"/>
</dbReference>
<sequence>MQLFDLAPELLAGIFDAIARSRRVNRLMRLRLSNPRLSRVGRFKFFIDNAISRLHLLSDFPDGAYCHARAFFLDYLAYQAWVARDSKSPLSRIWRAAADFSERAGNASHGAIIATIKALGGLPRGYVYEACCRRGLPPGQEPSPRELEADACVAAIYLGDRPYVEHLIRQGWQFCAWGVHGQDVVSDVFGPAFVAAAVKGDVSMLRLLISSNPNHSHFNPLPFSLRACILENAARFGHEDAFNFALDSGPLDLDKGTDIDRHVYPEYSCLCDAVKSTRIVSNYRRGVDMFVSSNRALRNLGSLEKLLAQKAREGHVDVVRYLLGLGASPNGRMRRNIASDGQLRTDGPLLDSVIGRSPDAAKLLLQHGADPNGFSDLHTPLMSAAWSSTLSIAELLLAAGANPDNGCPPPIVLAVAKEDTAMFRVLREHGARLDTPETGAWAMAVARFWGYDSMVELLVNEGVESDMVLRRCPERRELSQISWHLFHQGEIASTDSLWALEWT</sequence>
<accession>A0A439D354</accession>
<dbReference type="SUPFAM" id="SSF48403">
    <property type="entry name" value="Ankyrin repeat"/>
    <property type="match status" value="1"/>
</dbReference>
<name>A0A439D354_9PEZI</name>
<keyword evidence="2" id="KW-1185">Reference proteome</keyword>
<organism evidence="1 2">
    <name type="scientific">Xylaria grammica</name>
    <dbReference type="NCBI Taxonomy" id="363999"/>
    <lineage>
        <taxon>Eukaryota</taxon>
        <taxon>Fungi</taxon>
        <taxon>Dikarya</taxon>
        <taxon>Ascomycota</taxon>
        <taxon>Pezizomycotina</taxon>
        <taxon>Sordariomycetes</taxon>
        <taxon>Xylariomycetidae</taxon>
        <taxon>Xylariales</taxon>
        <taxon>Xylariaceae</taxon>
        <taxon>Xylaria</taxon>
    </lineage>
</organism>
<dbReference type="PANTHER" id="PTHR46224:SF64">
    <property type="entry name" value="IQ MOTIF AND ANKYRIN REPEAT DOMAIN-CONTAINING PROTEIN 1"/>
    <property type="match status" value="1"/>
</dbReference>
<dbReference type="InterPro" id="IPR036770">
    <property type="entry name" value="Ankyrin_rpt-contain_sf"/>
</dbReference>